<feature type="transmembrane region" description="Helical" evidence="7">
    <location>
        <begin position="444"/>
        <end position="465"/>
    </location>
</feature>
<keyword evidence="11" id="KW-1185">Reference proteome</keyword>
<evidence type="ECO:0000256" key="1">
    <source>
        <dbReference type="ARBA" id="ARBA00004651"/>
    </source>
</evidence>
<sequence>MAGLPMSQHDTPTLHPHVHHHPELGLRDYWHALLAQRWLIIGITAAIVVVALGVTLLMTPSYRATSTLQIEREALNVVNVENLMPAESPQDRDFYETQYELLQSRSLARAVVREAQLASDPYFRPLVDKVTAKFDATHPEGGKQSPERQAAVERALMAALIDGLEIEPIRNSRLVRINFDSPDPRVAAKVANAYARVFIVSNQQRRMQASAFATKYLSERLEQLQGRVEDSERKLVAYSSQEMIVPVGDDKPSLPAQNLTELNALLAGAQDQRIKSEAAWRQASRGNGMALPQVISNPLIQQLRAEQVRLNAEYQQKLSTFKPDYPEMQRLKSQMTEVQRQINGEVLNIRQALKAQYDADSQQEQLMNERIAGLKGDELDLQTRSIQYNLLKREADTNRQLYDALLQRFKEIGVAGNVGNNNVSIVDGADVPSNPNMPKLPLNVALALVFGLFIGIAVALLRFLLRDPNEPARA</sequence>
<dbReference type="InterPro" id="IPR032807">
    <property type="entry name" value="GNVR"/>
</dbReference>
<feature type="domain" description="Polysaccharide chain length determinant N-terminal" evidence="8">
    <location>
        <begin position="23"/>
        <end position="114"/>
    </location>
</feature>
<dbReference type="GO" id="GO:0004713">
    <property type="term" value="F:protein tyrosine kinase activity"/>
    <property type="evidence" value="ECO:0007669"/>
    <property type="project" value="TreeGrafter"/>
</dbReference>
<dbReference type="Proteomes" id="UP000051802">
    <property type="component" value="Unassembled WGS sequence"/>
</dbReference>
<accession>A0A0R0AY73</accession>
<comment type="subcellular location">
    <subcellularLocation>
        <location evidence="1">Cell membrane</location>
        <topology evidence="1">Multi-pass membrane protein</topology>
    </subcellularLocation>
</comment>
<reference evidence="10 11" key="1">
    <citation type="submission" date="2015-10" db="EMBL/GenBank/DDBJ databases">
        <title>Genome sequencing and analysis of members of genus Stenotrophomonas.</title>
        <authorList>
            <person name="Patil P.P."/>
            <person name="Midha S."/>
            <person name="Patil P.B."/>
        </authorList>
    </citation>
    <scope>NUCLEOTIDE SEQUENCE [LARGE SCALE GENOMIC DNA]</scope>
    <source>
        <strain evidence="10 11">JCM 16536</strain>
    </source>
</reference>
<evidence type="ECO:0000256" key="2">
    <source>
        <dbReference type="ARBA" id="ARBA00022475"/>
    </source>
</evidence>
<evidence type="ECO:0000259" key="8">
    <source>
        <dbReference type="Pfam" id="PF02706"/>
    </source>
</evidence>
<evidence type="ECO:0000313" key="11">
    <source>
        <dbReference type="Proteomes" id="UP000051802"/>
    </source>
</evidence>
<keyword evidence="6" id="KW-0175">Coiled coil</keyword>
<dbReference type="GO" id="GO:0005886">
    <property type="term" value="C:plasma membrane"/>
    <property type="evidence" value="ECO:0007669"/>
    <property type="project" value="UniProtKB-SubCell"/>
</dbReference>
<evidence type="ECO:0000259" key="9">
    <source>
        <dbReference type="Pfam" id="PF13807"/>
    </source>
</evidence>
<dbReference type="Pfam" id="PF13807">
    <property type="entry name" value="GNVR"/>
    <property type="match status" value="1"/>
</dbReference>
<dbReference type="EMBL" id="LLXU01000055">
    <property type="protein sequence ID" value="KRG46385.1"/>
    <property type="molecule type" value="Genomic_DNA"/>
</dbReference>
<keyword evidence="2" id="KW-1003">Cell membrane</keyword>
<name>A0A0R0AY73_9GAMM</name>
<feature type="transmembrane region" description="Helical" evidence="7">
    <location>
        <begin position="38"/>
        <end position="58"/>
    </location>
</feature>
<keyword evidence="4 7" id="KW-1133">Transmembrane helix</keyword>
<feature type="domain" description="Tyrosine-protein kinase G-rich" evidence="9">
    <location>
        <begin position="391"/>
        <end position="462"/>
    </location>
</feature>
<feature type="coiled-coil region" evidence="6">
    <location>
        <begin position="214"/>
        <end position="241"/>
    </location>
</feature>
<dbReference type="PANTHER" id="PTHR32309">
    <property type="entry name" value="TYROSINE-PROTEIN KINASE"/>
    <property type="match status" value="1"/>
</dbReference>
<dbReference type="RefSeq" id="WP_057644735.1">
    <property type="nucleotide sequence ID" value="NZ_LLXU01000055.1"/>
</dbReference>
<dbReference type="STRING" id="676599.ARC20_05145"/>
<dbReference type="InterPro" id="IPR003856">
    <property type="entry name" value="LPS_length_determ_N"/>
</dbReference>
<evidence type="ECO:0000256" key="4">
    <source>
        <dbReference type="ARBA" id="ARBA00022989"/>
    </source>
</evidence>
<keyword evidence="3 7" id="KW-0812">Transmembrane</keyword>
<dbReference type="Pfam" id="PF02706">
    <property type="entry name" value="Wzz"/>
    <property type="match status" value="1"/>
</dbReference>
<gene>
    <name evidence="10" type="ORF">ARC20_05145</name>
</gene>
<keyword evidence="5 7" id="KW-0472">Membrane</keyword>
<dbReference type="PANTHER" id="PTHR32309:SF13">
    <property type="entry name" value="FERRIC ENTEROBACTIN TRANSPORT PROTEIN FEPE"/>
    <property type="match status" value="1"/>
</dbReference>
<dbReference type="InterPro" id="IPR050445">
    <property type="entry name" value="Bact_polysacc_biosynth/exp"/>
</dbReference>
<proteinExistence type="predicted"/>
<dbReference type="AlphaFoldDB" id="A0A0R0AY73"/>
<evidence type="ECO:0000256" key="5">
    <source>
        <dbReference type="ARBA" id="ARBA00023136"/>
    </source>
</evidence>
<organism evidence="10 11">
    <name type="scientific">Stenotrophomonas panacihumi</name>
    <dbReference type="NCBI Taxonomy" id="676599"/>
    <lineage>
        <taxon>Bacteria</taxon>
        <taxon>Pseudomonadati</taxon>
        <taxon>Pseudomonadota</taxon>
        <taxon>Gammaproteobacteria</taxon>
        <taxon>Lysobacterales</taxon>
        <taxon>Lysobacteraceae</taxon>
        <taxon>Stenotrophomonas</taxon>
    </lineage>
</organism>
<evidence type="ECO:0000256" key="7">
    <source>
        <dbReference type="SAM" id="Phobius"/>
    </source>
</evidence>
<evidence type="ECO:0000256" key="6">
    <source>
        <dbReference type="SAM" id="Coils"/>
    </source>
</evidence>
<protein>
    <submittedName>
        <fullName evidence="10">Polysaccharide biosynthesis protein GumC</fullName>
    </submittedName>
</protein>
<evidence type="ECO:0000313" key="10">
    <source>
        <dbReference type="EMBL" id="KRG46385.1"/>
    </source>
</evidence>
<evidence type="ECO:0000256" key="3">
    <source>
        <dbReference type="ARBA" id="ARBA00022692"/>
    </source>
</evidence>
<comment type="caution">
    <text evidence="10">The sequence shown here is derived from an EMBL/GenBank/DDBJ whole genome shotgun (WGS) entry which is preliminary data.</text>
</comment>